<dbReference type="EMBL" id="AGNL01009476">
    <property type="protein sequence ID" value="EJK69844.1"/>
    <property type="molecule type" value="Genomic_DNA"/>
</dbReference>
<dbReference type="Proteomes" id="UP000266841">
    <property type="component" value="Unassembled WGS sequence"/>
</dbReference>
<keyword evidence="1" id="KW-0732">Signal</keyword>
<keyword evidence="3" id="KW-1185">Reference proteome</keyword>
<sequence>MARARGWPPEMGALVLTVLFLLVCTSGSFQITRQTGAHRAERSASPTSGQLYVSPHAFQQARLTEQLRLSGRSKFPLQQQQTEGLSSEHVPAAEVGDRSEEAHAMMATDGSAGEIPFAPMMTYPKYLTMQVRVRQILVLNMRRVY</sequence>
<protein>
    <submittedName>
        <fullName evidence="2">Uncharacterized protein</fullName>
    </submittedName>
</protein>
<dbReference type="AlphaFoldDB" id="K0SXZ6"/>
<reference evidence="2 3" key="1">
    <citation type="journal article" date="2012" name="Genome Biol.">
        <title>Genome and low-iron response of an oceanic diatom adapted to chronic iron limitation.</title>
        <authorList>
            <person name="Lommer M."/>
            <person name="Specht M."/>
            <person name="Roy A.S."/>
            <person name="Kraemer L."/>
            <person name="Andreson R."/>
            <person name="Gutowska M.A."/>
            <person name="Wolf J."/>
            <person name="Bergner S.V."/>
            <person name="Schilhabel M.B."/>
            <person name="Klostermeier U.C."/>
            <person name="Beiko R.G."/>
            <person name="Rosenstiel P."/>
            <person name="Hippler M."/>
            <person name="Laroche J."/>
        </authorList>
    </citation>
    <scope>NUCLEOTIDE SEQUENCE [LARGE SCALE GENOMIC DNA]</scope>
    <source>
        <strain evidence="2 3">CCMP1005</strain>
    </source>
</reference>
<feature type="signal peptide" evidence="1">
    <location>
        <begin position="1"/>
        <end position="28"/>
    </location>
</feature>
<evidence type="ECO:0000256" key="1">
    <source>
        <dbReference type="SAM" id="SignalP"/>
    </source>
</evidence>
<proteinExistence type="predicted"/>
<name>K0SXZ6_THAOC</name>
<organism evidence="2 3">
    <name type="scientific">Thalassiosira oceanica</name>
    <name type="common">Marine diatom</name>
    <dbReference type="NCBI Taxonomy" id="159749"/>
    <lineage>
        <taxon>Eukaryota</taxon>
        <taxon>Sar</taxon>
        <taxon>Stramenopiles</taxon>
        <taxon>Ochrophyta</taxon>
        <taxon>Bacillariophyta</taxon>
        <taxon>Coscinodiscophyceae</taxon>
        <taxon>Thalassiosirophycidae</taxon>
        <taxon>Thalassiosirales</taxon>
        <taxon>Thalassiosiraceae</taxon>
        <taxon>Thalassiosira</taxon>
    </lineage>
</organism>
<feature type="chain" id="PRO_5003838120" evidence="1">
    <location>
        <begin position="29"/>
        <end position="145"/>
    </location>
</feature>
<accession>K0SXZ6</accession>
<gene>
    <name evidence="2" type="ORF">THAOC_08861</name>
</gene>
<evidence type="ECO:0000313" key="2">
    <source>
        <dbReference type="EMBL" id="EJK69844.1"/>
    </source>
</evidence>
<evidence type="ECO:0000313" key="3">
    <source>
        <dbReference type="Proteomes" id="UP000266841"/>
    </source>
</evidence>
<comment type="caution">
    <text evidence="2">The sequence shown here is derived from an EMBL/GenBank/DDBJ whole genome shotgun (WGS) entry which is preliminary data.</text>
</comment>